<name>A0A1R2CRU6_9CILI</name>
<dbReference type="Proteomes" id="UP000187209">
    <property type="component" value="Unassembled WGS sequence"/>
</dbReference>
<keyword evidence="2" id="KW-1185">Reference proteome</keyword>
<evidence type="ECO:0000313" key="2">
    <source>
        <dbReference type="Proteomes" id="UP000187209"/>
    </source>
</evidence>
<dbReference type="AlphaFoldDB" id="A0A1R2CRU6"/>
<reference evidence="1 2" key="1">
    <citation type="submission" date="2016-11" db="EMBL/GenBank/DDBJ databases">
        <title>The macronuclear genome of Stentor coeruleus: a giant cell with tiny introns.</title>
        <authorList>
            <person name="Slabodnick M."/>
            <person name="Ruby J.G."/>
            <person name="Reiff S.B."/>
            <person name="Swart E.C."/>
            <person name="Gosai S."/>
            <person name="Prabakaran S."/>
            <person name="Witkowska E."/>
            <person name="Larue G.E."/>
            <person name="Fisher S."/>
            <person name="Freeman R.M."/>
            <person name="Gunawardena J."/>
            <person name="Chu W."/>
            <person name="Stover N.A."/>
            <person name="Gregory B.D."/>
            <person name="Nowacki M."/>
            <person name="Derisi J."/>
            <person name="Roy S.W."/>
            <person name="Marshall W.F."/>
            <person name="Sood P."/>
        </authorList>
    </citation>
    <scope>NUCLEOTIDE SEQUENCE [LARGE SCALE GENOMIC DNA]</scope>
    <source>
        <strain evidence="1">WM001</strain>
    </source>
</reference>
<organism evidence="1 2">
    <name type="scientific">Stentor coeruleus</name>
    <dbReference type="NCBI Taxonomy" id="5963"/>
    <lineage>
        <taxon>Eukaryota</taxon>
        <taxon>Sar</taxon>
        <taxon>Alveolata</taxon>
        <taxon>Ciliophora</taxon>
        <taxon>Postciliodesmatophora</taxon>
        <taxon>Heterotrichea</taxon>
        <taxon>Heterotrichida</taxon>
        <taxon>Stentoridae</taxon>
        <taxon>Stentor</taxon>
    </lineage>
</organism>
<gene>
    <name evidence="1" type="ORF">SteCoe_5630</name>
</gene>
<proteinExistence type="predicted"/>
<dbReference type="EMBL" id="MPUH01000075">
    <property type="protein sequence ID" value="OMJ91732.1"/>
    <property type="molecule type" value="Genomic_DNA"/>
</dbReference>
<accession>A0A1R2CRU6</accession>
<comment type="caution">
    <text evidence="1">The sequence shown here is derived from an EMBL/GenBank/DDBJ whole genome shotgun (WGS) entry which is preliminary data.</text>
</comment>
<evidence type="ECO:0000313" key="1">
    <source>
        <dbReference type="EMBL" id="OMJ91732.1"/>
    </source>
</evidence>
<protein>
    <submittedName>
        <fullName evidence="1">Uncharacterized protein</fullName>
    </submittedName>
</protein>
<sequence>MDINEILDCMALLRIPIKKSSALWKKLLNCIDTSAFLLNKLAAGLGSDLENFSMSKVEMIDEYTTDLEGYVAQEFVLAIIMSGKVLNKKLRIIIDGFSKPTGGYEEFRISDCLKSCSKFRRFLTKNKQFVESQPEYSRMLYRFLKHEDTLRKKHQTTNA</sequence>